<dbReference type="InterPro" id="IPR036188">
    <property type="entry name" value="FAD/NAD-bd_sf"/>
</dbReference>
<accession>A0A5C7WI17</accession>
<sequence>MKPETTVIVGNALAGMVSALELAKAGTKVTLVNPGGPLGGYFAGLEIDGVMFDAGLVKFELDGYLSQQSKLSTYDPKLRNDVGRFMNIVHAWALQYATLHQFDMPKMWLQNKAYDDVVLSNAYHTFSQLPFAQASIQELQVQPAAEIHAREKSHGERYHTLDYLTASLANHGKSMHDNIIAPYLMKAQGVTADKMLARYHRVAWLPLFYPNTLLDSFMGKPVALNPTVFHYPKQGAIGGICQQVKQQVLNHSNITYVQQPVRSVEKTDKGWCVQLNEGTVEGGHLVWTGAPAALLKALGKTPAVAQEIKSPIAVLFLRIKKADIQNVYTILHVLDMDKCAYRITNQTACADNHSDDMNIVVEFNQDYFKKLYGEPATDEVIVEKLIAELAAMGMVSPNTQPLIAAVKRIPGGFLVPDAAARDAWEADQQAVAQLHPEIALLAMSSGFFATSLNDQVVQGLYYAETRQSANQPHSAAVETV</sequence>
<reference evidence="1 2" key="1">
    <citation type="submission" date="2018-09" db="EMBL/GenBank/DDBJ databases">
        <title>Metagenome Assembled Genomes from an Advanced Water Purification Facility.</title>
        <authorList>
            <person name="Stamps B.W."/>
            <person name="Spear J.R."/>
        </authorList>
    </citation>
    <scope>NUCLEOTIDE SEQUENCE [LARGE SCALE GENOMIC DNA]</scope>
    <source>
        <strain evidence="1">Bin_42_2</strain>
    </source>
</reference>
<name>A0A5C7WI17_METME</name>
<organism evidence="1 2">
    <name type="scientific">Methylophilus methylotrophus</name>
    <name type="common">Bacterium W3A1</name>
    <dbReference type="NCBI Taxonomy" id="17"/>
    <lineage>
        <taxon>Bacteria</taxon>
        <taxon>Pseudomonadati</taxon>
        <taxon>Pseudomonadota</taxon>
        <taxon>Betaproteobacteria</taxon>
        <taxon>Nitrosomonadales</taxon>
        <taxon>Methylophilaceae</taxon>
        <taxon>Methylophilus</taxon>
    </lineage>
</organism>
<evidence type="ECO:0008006" key="3">
    <source>
        <dbReference type="Google" id="ProtNLM"/>
    </source>
</evidence>
<dbReference type="AlphaFoldDB" id="A0A5C7WI17"/>
<dbReference type="EMBL" id="SSGG01000057">
    <property type="protein sequence ID" value="TXI37387.1"/>
    <property type="molecule type" value="Genomic_DNA"/>
</dbReference>
<comment type="caution">
    <text evidence="1">The sequence shown here is derived from an EMBL/GenBank/DDBJ whole genome shotgun (WGS) entry which is preliminary data.</text>
</comment>
<proteinExistence type="predicted"/>
<gene>
    <name evidence="1" type="ORF">E6Q51_03470</name>
</gene>
<evidence type="ECO:0000313" key="1">
    <source>
        <dbReference type="EMBL" id="TXI37387.1"/>
    </source>
</evidence>
<evidence type="ECO:0000313" key="2">
    <source>
        <dbReference type="Proteomes" id="UP000321374"/>
    </source>
</evidence>
<dbReference type="Gene3D" id="3.50.50.60">
    <property type="entry name" value="FAD/NAD(P)-binding domain"/>
    <property type="match status" value="2"/>
</dbReference>
<dbReference type="SUPFAM" id="SSF51905">
    <property type="entry name" value="FAD/NAD(P)-binding domain"/>
    <property type="match status" value="1"/>
</dbReference>
<dbReference type="Proteomes" id="UP000321374">
    <property type="component" value="Unassembled WGS sequence"/>
</dbReference>
<protein>
    <recommendedName>
        <fullName evidence="3">FAD-dependent oxidoreductase</fullName>
    </recommendedName>
</protein>